<dbReference type="SUPFAM" id="SSF53383">
    <property type="entry name" value="PLP-dependent transferases"/>
    <property type="match status" value="1"/>
</dbReference>
<dbReference type="GO" id="GO:0030170">
    <property type="term" value="F:pyridoxal phosphate binding"/>
    <property type="evidence" value="ECO:0007669"/>
    <property type="project" value="TreeGrafter"/>
</dbReference>
<name>X1D1B9_9ZZZZ</name>
<protein>
    <recommendedName>
        <fullName evidence="3">Erythromycin biosynthesis sensory transduction protein eryC1</fullName>
    </recommendedName>
</protein>
<proteinExistence type="predicted"/>
<keyword evidence="1" id="KW-0663">Pyridoxal phosphate</keyword>
<evidence type="ECO:0000256" key="1">
    <source>
        <dbReference type="ARBA" id="ARBA00022898"/>
    </source>
</evidence>
<dbReference type="Gene3D" id="3.90.1150.10">
    <property type="entry name" value="Aspartate Aminotransferase, domain 1"/>
    <property type="match status" value="1"/>
</dbReference>
<comment type="caution">
    <text evidence="2">The sequence shown here is derived from an EMBL/GenBank/DDBJ whole genome shotgun (WGS) entry which is preliminary data.</text>
</comment>
<organism evidence="2">
    <name type="scientific">marine sediment metagenome</name>
    <dbReference type="NCBI Taxonomy" id="412755"/>
    <lineage>
        <taxon>unclassified sequences</taxon>
        <taxon>metagenomes</taxon>
        <taxon>ecological metagenomes</taxon>
    </lineage>
</organism>
<dbReference type="GO" id="GO:0000271">
    <property type="term" value="P:polysaccharide biosynthetic process"/>
    <property type="evidence" value="ECO:0007669"/>
    <property type="project" value="TreeGrafter"/>
</dbReference>
<reference evidence="2" key="1">
    <citation type="journal article" date="2014" name="Front. Microbiol.">
        <title>High frequency of phylogenetically diverse reductive dehalogenase-homologous genes in deep subseafloor sedimentary metagenomes.</title>
        <authorList>
            <person name="Kawai M."/>
            <person name="Futagami T."/>
            <person name="Toyoda A."/>
            <person name="Takaki Y."/>
            <person name="Nishi S."/>
            <person name="Hori S."/>
            <person name="Arai W."/>
            <person name="Tsubouchi T."/>
            <person name="Morono Y."/>
            <person name="Uchiyama I."/>
            <person name="Ito T."/>
            <person name="Fujiyama A."/>
            <person name="Inagaki F."/>
            <person name="Takami H."/>
        </authorList>
    </citation>
    <scope>NUCLEOTIDE SEQUENCE</scope>
    <source>
        <strain evidence="2">Expedition CK06-06</strain>
    </source>
</reference>
<dbReference type="PANTHER" id="PTHR30244:SF36">
    <property type="entry name" value="3-OXO-GLUCOSE-6-PHOSPHATE:GLUTAMATE AMINOTRANSFERASE"/>
    <property type="match status" value="1"/>
</dbReference>
<feature type="non-terminal residue" evidence="2">
    <location>
        <position position="1"/>
    </location>
</feature>
<sequence length="164" mass="19656">IWRYLYEIMVKFLKNTHYHTGYNSRMDTIQASILSLKLRFLDNWNNRRREIADHYVEMLRDSRVILPFEAQNCKHVFHLFVVRIPDRHKLQNFLLDENIQTSIHYPTPIHFQQAYLNLDYNSGMFPISEEASREVLSLPMFPELNASEITRVGNAILNFERKKV</sequence>
<dbReference type="AlphaFoldDB" id="X1D1B9"/>
<dbReference type="GO" id="GO:0008483">
    <property type="term" value="F:transaminase activity"/>
    <property type="evidence" value="ECO:0007669"/>
    <property type="project" value="TreeGrafter"/>
</dbReference>
<dbReference type="EMBL" id="BART01032775">
    <property type="protein sequence ID" value="GAH14611.1"/>
    <property type="molecule type" value="Genomic_DNA"/>
</dbReference>
<dbReference type="Pfam" id="PF01041">
    <property type="entry name" value="DegT_DnrJ_EryC1"/>
    <property type="match status" value="1"/>
</dbReference>
<dbReference type="InterPro" id="IPR015424">
    <property type="entry name" value="PyrdxlP-dep_Trfase"/>
</dbReference>
<dbReference type="PANTHER" id="PTHR30244">
    <property type="entry name" value="TRANSAMINASE"/>
    <property type="match status" value="1"/>
</dbReference>
<dbReference type="InterPro" id="IPR015422">
    <property type="entry name" value="PyrdxlP-dep_Trfase_small"/>
</dbReference>
<evidence type="ECO:0000313" key="2">
    <source>
        <dbReference type="EMBL" id="GAH14611.1"/>
    </source>
</evidence>
<accession>X1D1B9</accession>
<dbReference type="InterPro" id="IPR000653">
    <property type="entry name" value="DegT/StrS_aminotransferase"/>
</dbReference>
<evidence type="ECO:0008006" key="3">
    <source>
        <dbReference type="Google" id="ProtNLM"/>
    </source>
</evidence>
<gene>
    <name evidence="2" type="ORF">S01H4_56545</name>
</gene>